<reference evidence="4" key="1">
    <citation type="submission" date="2021-05" db="EMBL/GenBank/DDBJ databases">
        <title>Direct Submission.</title>
        <authorList>
            <person name="Li K."/>
            <person name="Gao J."/>
        </authorList>
    </citation>
    <scope>NUCLEOTIDE SEQUENCE [LARGE SCALE GENOMIC DNA]</scope>
    <source>
        <strain evidence="4">HDS12</strain>
    </source>
</reference>
<proteinExistence type="predicted"/>
<sequence>MKLSRVAPELRGPLLRSPEIPVHRPWALRLTRRLMEDLDARELPGVTMELPEEAAPGVRVYRPDEQRSDGALVWVHGGGLVMGRAVQDDPLCNATARQLGITVVSAEYRMAPEDPYPAALDDCHAAWTWLQDNAASLGVDPARVAVGGQSAGGGLTAALVQRLHDEGGTQPVGQWLLCPMLDDRTAARRDLDRVRHRVWNNEVNRFGWRSYLGTEPGAAAVPRYAVPARREDLSGLPPAWIGVGDIDLFHNESREYAHRLRDAGVDTTFHLEPGAPHGFDSWGAGTSIAHDYLDRARAWLGEALDREPDGS</sequence>
<evidence type="ECO:0000259" key="2">
    <source>
        <dbReference type="Pfam" id="PF07859"/>
    </source>
</evidence>
<dbReference type="Gene3D" id="3.40.50.1820">
    <property type="entry name" value="alpha/beta hydrolase"/>
    <property type="match status" value="1"/>
</dbReference>
<keyword evidence="4" id="KW-1185">Reference proteome</keyword>
<dbReference type="InterPro" id="IPR013094">
    <property type="entry name" value="AB_hydrolase_3"/>
</dbReference>
<dbReference type="InterPro" id="IPR050300">
    <property type="entry name" value="GDXG_lipolytic_enzyme"/>
</dbReference>
<dbReference type="PANTHER" id="PTHR48081:SF8">
    <property type="entry name" value="ALPHA_BETA HYDROLASE FOLD-3 DOMAIN-CONTAINING PROTEIN-RELATED"/>
    <property type="match status" value="1"/>
</dbReference>
<dbReference type="Proteomes" id="UP000678016">
    <property type="component" value="Chromosome"/>
</dbReference>
<dbReference type="EMBL" id="CP074132">
    <property type="protein sequence ID" value="QUX27672.1"/>
    <property type="molecule type" value="Genomic_DNA"/>
</dbReference>
<organism evidence="3 4">
    <name type="scientific">Nocardiopsis akebiae</name>
    <dbReference type="NCBI Taxonomy" id="2831968"/>
    <lineage>
        <taxon>Bacteria</taxon>
        <taxon>Bacillati</taxon>
        <taxon>Actinomycetota</taxon>
        <taxon>Actinomycetes</taxon>
        <taxon>Streptosporangiales</taxon>
        <taxon>Nocardiopsidaceae</taxon>
        <taxon>Nocardiopsis</taxon>
    </lineage>
</organism>
<evidence type="ECO:0000313" key="4">
    <source>
        <dbReference type="Proteomes" id="UP000678016"/>
    </source>
</evidence>
<dbReference type="PANTHER" id="PTHR48081">
    <property type="entry name" value="AB HYDROLASE SUPERFAMILY PROTEIN C4A8.06C"/>
    <property type="match status" value="1"/>
</dbReference>
<evidence type="ECO:0000256" key="1">
    <source>
        <dbReference type="ARBA" id="ARBA00022801"/>
    </source>
</evidence>
<evidence type="ECO:0000313" key="3">
    <source>
        <dbReference type="EMBL" id="QUX27672.1"/>
    </source>
</evidence>
<keyword evidence="1 3" id="KW-0378">Hydrolase</keyword>
<dbReference type="InterPro" id="IPR029058">
    <property type="entry name" value="AB_hydrolase_fold"/>
</dbReference>
<name>A0ABX8C0G3_9ACTN</name>
<feature type="domain" description="Alpha/beta hydrolase fold-3" evidence="2">
    <location>
        <begin position="72"/>
        <end position="279"/>
    </location>
</feature>
<dbReference type="SUPFAM" id="SSF53474">
    <property type="entry name" value="alpha/beta-Hydrolases"/>
    <property type="match status" value="1"/>
</dbReference>
<dbReference type="GO" id="GO:0016787">
    <property type="term" value="F:hydrolase activity"/>
    <property type="evidence" value="ECO:0007669"/>
    <property type="project" value="UniProtKB-KW"/>
</dbReference>
<accession>A0ABX8C0G3</accession>
<gene>
    <name evidence="3" type="ORF">KGD83_20565</name>
</gene>
<protein>
    <submittedName>
        <fullName evidence="3">Alpha/beta hydrolase</fullName>
    </submittedName>
</protein>
<dbReference type="Pfam" id="PF07859">
    <property type="entry name" value="Abhydrolase_3"/>
    <property type="match status" value="1"/>
</dbReference>